<sequence>MNDMELLELRIHGVFNTPPAEMLEVESDGVVRVGGDTLGSFWARRTDQARGGVVTPVAFSWGAQARTGGGATQAIGRALVHVGWFLVLPYALVNLAYWTREIPAQESGEHRTWEGGVGAGTVRLFGLILTLIAVAAFSAVAIDLVAVQCFRRFAEGTDAVCAALPSLFDGLRAFDADSRAALLGLIPIAVVFVLYWIGRRGRVRFDAPVEQFAKDIGGNHEKGLPLLSTRGFWAGARVRSTSEWLHVAASILLVLFLLAFDAAFPKADCVAVPADTLTLACLDAPRIVPLVFAVGAVAGIVIVGVFVVLASSTPMRDAEPQAARRRMPRWVQNRMNQPPHRRIDQKRFHALVSLVVASCAYVSWLILTSFVSFANEPGAQPQFTGLIGTPIVLMTLALFLALSALNWRQASPRLRTAGYTFLWVGGIGLLVGAILPSGTTQWLVTFLGAAVVIAFLFFVRGSTRDARALTPVPCAPETPPSAGAEPQFPALRFRAWDGHGAAVAMMLALFVSMALSSLLVLGLAAWLGAPQPAAADRLWRTPAAPPSAAEWNIPDAYERFAVVLTVIVGLTLILLIVVAVSTMRRLTKYTLPKLSWTAEKDSRGERTFAERGGVERPDTSGYPVKLEAEAERTRLRAMTRRTSHLAHRGEPLFAWISALAMTGFITLASPALFDFVKAWLTTIKPGLPGEIRTMTTAVLVALAVLAAGAVVANAVSSVDRPLGVFWDVVAFFPRAGHPFAPPCFAERTVPELAEYSRRFLKTTETLGNGRPVDRAIIMTAHSMGSTIAAATILSLRGETVGYAPHDIRLLTDRIAMLSYGSQLRAYFSRFFPSVFGCQVLGVPGLLGPSLFGLDPWKRQVEAEFACAQLCPPDASPHSLTGMLGAKGREVSKWRNLWRRSDYLGFPVYAYRDEGNPVDRGASETAPGYMWRIATHSDYLAVDQLALQREHLEAALRAG</sequence>
<feature type="transmembrane region" description="Helical" evidence="1">
    <location>
        <begin position="441"/>
        <end position="459"/>
    </location>
</feature>
<reference evidence="2 3" key="1">
    <citation type="submission" date="2024-09" db="EMBL/GenBank/DDBJ databases">
        <authorList>
            <person name="Sun Q."/>
            <person name="Mori K."/>
        </authorList>
    </citation>
    <scope>NUCLEOTIDE SEQUENCE [LARGE SCALE GENOMIC DNA]</scope>
    <source>
        <strain evidence="2 3">JCM 1342</strain>
    </source>
</reference>
<comment type="caution">
    <text evidence="2">The sequence shown here is derived from an EMBL/GenBank/DDBJ whole genome shotgun (WGS) entry which is preliminary data.</text>
</comment>
<gene>
    <name evidence="2" type="ORF">ACFFPJ_06345</name>
</gene>
<dbReference type="RefSeq" id="WP_344714484.1">
    <property type="nucleotide sequence ID" value="NZ_BAAAWH010000001.1"/>
</dbReference>
<evidence type="ECO:0000313" key="2">
    <source>
        <dbReference type="EMBL" id="MFB9645412.1"/>
    </source>
</evidence>
<keyword evidence="1" id="KW-1133">Transmembrane helix</keyword>
<feature type="transmembrane region" description="Helical" evidence="1">
    <location>
        <begin position="78"/>
        <end position="99"/>
    </location>
</feature>
<name>A0ABV5T0L3_9MICO</name>
<feature type="transmembrane region" description="Helical" evidence="1">
    <location>
        <begin position="120"/>
        <end position="142"/>
    </location>
</feature>
<evidence type="ECO:0000313" key="3">
    <source>
        <dbReference type="Proteomes" id="UP001589611"/>
    </source>
</evidence>
<feature type="transmembrane region" description="Helical" evidence="1">
    <location>
        <begin position="501"/>
        <end position="529"/>
    </location>
</feature>
<proteinExistence type="predicted"/>
<feature type="transmembrane region" description="Helical" evidence="1">
    <location>
        <begin position="652"/>
        <end position="673"/>
    </location>
</feature>
<evidence type="ECO:0000256" key="1">
    <source>
        <dbReference type="SAM" id="Phobius"/>
    </source>
</evidence>
<organism evidence="2 3">
    <name type="scientific">Microbacterium terregens</name>
    <dbReference type="NCBI Taxonomy" id="69363"/>
    <lineage>
        <taxon>Bacteria</taxon>
        <taxon>Bacillati</taxon>
        <taxon>Actinomycetota</taxon>
        <taxon>Actinomycetes</taxon>
        <taxon>Micrococcales</taxon>
        <taxon>Microbacteriaceae</taxon>
        <taxon>Microbacterium</taxon>
    </lineage>
</organism>
<feature type="transmembrane region" description="Helical" evidence="1">
    <location>
        <begin position="693"/>
        <end position="715"/>
    </location>
</feature>
<feature type="transmembrane region" description="Helical" evidence="1">
    <location>
        <begin position="244"/>
        <end position="267"/>
    </location>
</feature>
<keyword evidence="1" id="KW-0472">Membrane</keyword>
<dbReference type="EMBL" id="JBHMBE010000002">
    <property type="protein sequence ID" value="MFB9645412.1"/>
    <property type="molecule type" value="Genomic_DNA"/>
</dbReference>
<feature type="transmembrane region" description="Helical" evidence="1">
    <location>
        <begin position="287"/>
        <end position="310"/>
    </location>
</feature>
<keyword evidence="1" id="KW-0812">Transmembrane</keyword>
<accession>A0ABV5T0L3</accession>
<dbReference type="Proteomes" id="UP001589611">
    <property type="component" value="Unassembled WGS sequence"/>
</dbReference>
<feature type="transmembrane region" description="Helical" evidence="1">
    <location>
        <begin position="383"/>
        <end position="405"/>
    </location>
</feature>
<feature type="transmembrane region" description="Helical" evidence="1">
    <location>
        <begin position="560"/>
        <end position="580"/>
    </location>
</feature>
<feature type="transmembrane region" description="Helical" evidence="1">
    <location>
        <begin position="180"/>
        <end position="198"/>
    </location>
</feature>
<protein>
    <submittedName>
        <fullName evidence="2">Uncharacterized protein</fullName>
    </submittedName>
</protein>
<keyword evidence="3" id="KW-1185">Reference proteome</keyword>
<feature type="transmembrane region" description="Helical" evidence="1">
    <location>
        <begin position="350"/>
        <end position="371"/>
    </location>
</feature>
<feature type="transmembrane region" description="Helical" evidence="1">
    <location>
        <begin position="417"/>
        <end position="435"/>
    </location>
</feature>